<dbReference type="Pfam" id="PF02770">
    <property type="entry name" value="Acyl-CoA_dh_M"/>
    <property type="match status" value="1"/>
</dbReference>
<reference evidence="7 8" key="1">
    <citation type="submission" date="2022-11" db="EMBL/GenBank/DDBJ databases">
        <title>The characterization of three novel Bacteroidetes species and genomic analysis of their roles in tidal elemental geochemical cycles.</title>
        <authorList>
            <person name="Ma K."/>
        </authorList>
    </citation>
    <scope>NUCLEOTIDE SEQUENCE [LARGE SCALE GENOMIC DNA]</scope>
    <source>
        <strain evidence="7 8">M17</strain>
    </source>
</reference>
<evidence type="ECO:0000313" key="7">
    <source>
        <dbReference type="EMBL" id="MCX2745575.1"/>
    </source>
</evidence>
<dbReference type="InterPro" id="IPR009075">
    <property type="entry name" value="AcylCo_DH/oxidase_C"/>
</dbReference>
<feature type="domain" description="Acyl-CoA dehydrogenase/oxidase C-terminal" evidence="5">
    <location>
        <begin position="285"/>
        <end position="448"/>
    </location>
</feature>
<comment type="cofactor">
    <cofactor evidence="4">
        <name>FAD</name>
        <dbReference type="ChEBI" id="CHEBI:57692"/>
    </cofactor>
</comment>
<evidence type="ECO:0000256" key="4">
    <source>
        <dbReference type="RuleBase" id="RU362125"/>
    </source>
</evidence>
<gene>
    <name evidence="7" type="ORF">OO013_16965</name>
</gene>
<dbReference type="SUPFAM" id="SSF56645">
    <property type="entry name" value="Acyl-CoA dehydrogenase NM domain-like"/>
    <property type="match status" value="1"/>
</dbReference>
<sequence>MSLPNRNNPYSFDEYLAWRDQVNYYTDDHFLQKVLKHYSGKHWEEADKEARKISDKVSYRWRDLSERISKPEKRPFLTHFDAYHNRIDRIVRPHEVEEMEREVYGEKLFSDDQSDWVRLIKMMLIYENGESCIACPVTCTEGLVELLNKFADSPETKRILKHCKEGIDGELGIGAQYISEKQGGSDIPANKVEAVKENGQWKLYGSKFFCSATHADYVVVTAKPRGEEKVALFVMPSWLPGDKEKEKRNGFRIDRLKDKMGTRELTTCEITLEGAIAYPVGPMERGLANVVEIVLTYSRLTVGLSSAAYMTRAVREAVKYSEFREAFGISVSHFPLVRAQTKKLEHFTKRTTAGAFKLYSEFLDIKEKSKNGKALSIDDKKRKFRIRELIMLQKITGTQDCTNVIREAMSFLGGHGVMEDFSALPRLFRDSVINELWEGPRNVLLTQIFNDLKRAQDWYPAQEFINDLIEDSPEDIKRHFSVNMEKFMSVPTLVSPDESIVEVAADWDKFCEDLFHQYQDLALNEVNS</sequence>
<keyword evidence="2 4" id="KW-0285">Flavoprotein</keyword>
<evidence type="ECO:0000259" key="5">
    <source>
        <dbReference type="Pfam" id="PF00441"/>
    </source>
</evidence>
<dbReference type="RefSeq" id="WP_266058173.1">
    <property type="nucleotide sequence ID" value="NZ_JAPFQN010000010.1"/>
</dbReference>
<dbReference type="Gene3D" id="1.20.140.10">
    <property type="entry name" value="Butyryl-CoA Dehydrogenase, subunit A, domain 3"/>
    <property type="match status" value="1"/>
</dbReference>
<feature type="domain" description="Acyl-CoA oxidase/dehydrogenase middle" evidence="6">
    <location>
        <begin position="177"/>
        <end position="273"/>
    </location>
</feature>
<dbReference type="Pfam" id="PF00441">
    <property type="entry name" value="Acyl-CoA_dh_1"/>
    <property type="match status" value="1"/>
</dbReference>
<proteinExistence type="inferred from homology"/>
<evidence type="ECO:0000259" key="6">
    <source>
        <dbReference type="Pfam" id="PF02770"/>
    </source>
</evidence>
<dbReference type="PANTHER" id="PTHR42707:SF2">
    <property type="entry name" value="ACD11 DEHYDROGENASE"/>
    <property type="match status" value="1"/>
</dbReference>
<accession>A0ABT3RVB3</accession>
<dbReference type="InterPro" id="IPR036250">
    <property type="entry name" value="AcylCo_DH-like_C"/>
</dbReference>
<dbReference type="SUPFAM" id="SSF47203">
    <property type="entry name" value="Acyl-CoA dehydrogenase C-terminal domain-like"/>
    <property type="match status" value="1"/>
</dbReference>
<dbReference type="PANTHER" id="PTHR42707">
    <property type="entry name" value="ACYL-COA DEHYDROGENASE"/>
    <property type="match status" value="1"/>
</dbReference>
<dbReference type="InterPro" id="IPR006091">
    <property type="entry name" value="Acyl-CoA_Oxase/DH_mid-dom"/>
</dbReference>
<dbReference type="Proteomes" id="UP001209885">
    <property type="component" value="Unassembled WGS sequence"/>
</dbReference>
<comment type="caution">
    <text evidence="7">The sequence shown here is derived from an EMBL/GenBank/DDBJ whole genome shotgun (WGS) entry which is preliminary data.</text>
</comment>
<dbReference type="InterPro" id="IPR052904">
    <property type="entry name" value="Acyl-CoA_dehydrogenase-like"/>
</dbReference>
<protein>
    <submittedName>
        <fullName evidence="7">Acyl-CoA dehydrogenase family protein</fullName>
    </submittedName>
</protein>
<dbReference type="Gene3D" id="2.40.110.20">
    <property type="match status" value="1"/>
</dbReference>
<organism evidence="7 8">
    <name type="scientific">Mangrovivirga halotolerans</name>
    <dbReference type="NCBI Taxonomy" id="2993936"/>
    <lineage>
        <taxon>Bacteria</taxon>
        <taxon>Pseudomonadati</taxon>
        <taxon>Bacteroidota</taxon>
        <taxon>Cytophagia</taxon>
        <taxon>Cytophagales</taxon>
        <taxon>Mangrovivirgaceae</taxon>
        <taxon>Mangrovivirga</taxon>
    </lineage>
</organism>
<evidence type="ECO:0000256" key="2">
    <source>
        <dbReference type="ARBA" id="ARBA00022630"/>
    </source>
</evidence>
<keyword evidence="4" id="KW-0560">Oxidoreductase</keyword>
<keyword evidence="3 4" id="KW-0274">FAD</keyword>
<dbReference type="InterPro" id="IPR009100">
    <property type="entry name" value="AcylCoA_DH/oxidase_NM_dom_sf"/>
</dbReference>
<evidence type="ECO:0000313" key="8">
    <source>
        <dbReference type="Proteomes" id="UP001209885"/>
    </source>
</evidence>
<comment type="similarity">
    <text evidence="1 4">Belongs to the acyl-CoA dehydrogenase family.</text>
</comment>
<dbReference type="EMBL" id="JAPFQN010000010">
    <property type="protein sequence ID" value="MCX2745575.1"/>
    <property type="molecule type" value="Genomic_DNA"/>
</dbReference>
<name>A0ABT3RVB3_9BACT</name>
<keyword evidence="8" id="KW-1185">Reference proteome</keyword>
<evidence type="ECO:0000256" key="1">
    <source>
        <dbReference type="ARBA" id="ARBA00009347"/>
    </source>
</evidence>
<evidence type="ECO:0000256" key="3">
    <source>
        <dbReference type="ARBA" id="ARBA00022827"/>
    </source>
</evidence>